<dbReference type="STRING" id="436017.A4RTV5"/>
<evidence type="ECO:0000256" key="3">
    <source>
        <dbReference type="ARBA" id="ARBA00022723"/>
    </source>
</evidence>
<dbReference type="EMBL" id="CP000583">
    <property type="protein sequence ID" value="ABO95143.1"/>
    <property type="molecule type" value="Genomic_DNA"/>
</dbReference>
<dbReference type="PANTHER" id="PTHR10869:SF246">
    <property type="entry name" value="TRANSMEMBRANE PROLYL 4-HYDROXYLASE"/>
    <property type="match status" value="1"/>
</dbReference>
<dbReference type="GO" id="GO:0004656">
    <property type="term" value="F:procollagen-proline 4-dioxygenase activity"/>
    <property type="evidence" value="ECO:0007669"/>
    <property type="project" value="UniProtKB-EC"/>
</dbReference>
<dbReference type="InterPro" id="IPR006620">
    <property type="entry name" value="Pro_4_hyd_alph"/>
</dbReference>
<evidence type="ECO:0000256" key="4">
    <source>
        <dbReference type="ARBA" id="ARBA00022964"/>
    </source>
</evidence>
<dbReference type="InterPro" id="IPR044862">
    <property type="entry name" value="Pro_4_hyd_alph_FE2OG_OXY"/>
</dbReference>
<dbReference type="InterPro" id="IPR045054">
    <property type="entry name" value="P4HA-like"/>
</dbReference>
<evidence type="ECO:0000256" key="1">
    <source>
        <dbReference type="ARBA" id="ARBA00001961"/>
    </source>
</evidence>
<dbReference type="OMA" id="VKGHEAM"/>
<keyword evidence="3" id="KW-0479">Metal-binding</keyword>
<comment type="catalytic activity">
    <reaction evidence="7">
        <text>L-prolyl-[collagen] + 2-oxoglutarate + O2 = trans-4-hydroxy-L-prolyl-[collagen] + succinate + CO2</text>
        <dbReference type="Rhea" id="RHEA:18945"/>
        <dbReference type="Rhea" id="RHEA-COMP:11676"/>
        <dbReference type="Rhea" id="RHEA-COMP:11680"/>
        <dbReference type="ChEBI" id="CHEBI:15379"/>
        <dbReference type="ChEBI" id="CHEBI:16526"/>
        <dbReference type="ChEBI" id="CHEBI:16810"/>
        <dbReference type="ChEBI" id="CHEBI:30031"/>
        <dbReference type="ChEBI" id="CHEBI:50342"/>
        <dbReference type="ChEBI" id="CHEBI:61965"/>
        <dbReference type="EC" id="1.14.11.2"/>
    </reaction>
</comment>
<evidence type="ECO:0000256" key="7">
    <source>
        <dbReference type="ARBA" id="ARBA00049169"/>
    </source>
</evidence>
<dbReference type="OrthoDB" id="420380at2759"/>
<organism evidence="9 10">
    <name type="scientific">Ostreococcus lucimarinus (strain CCE9901)</name>
    <dbReference type="NCBI Taxonomy" id="436017"/>
    <lineage>
        <taxon>Eukaryota</taxon>
        <taxon>Viridiplantae</taxon>
        <taxon>Chlorophyta</taxon>
        <taxon>Mamiellophyceae</taxon>
        <taxon>Mamiellales</taxon>
        <taxon>Bathycoccaceae</taxon>
        <taxon>Ostreococcus</taxon>
    </lineage>
</organism>
<keyword evidence="6" id="KW-0408">Iron</keyword>
<dbReference type="InterPro" id="IPR005123">
    <property type="entry name" value="Oxoglu/Fe-dep_dioxygenase_dom"/>
</dbReference>
<gene>
    <name evidence="9" type="ORF">OSTLU_34558</name>
</gene>
<dbReference type="Gramene" id="ABO95143">
    <property type="protein sequence ID" value="ABO95143"/>
    <property type="gene ID" value="OSTLU_34558"/>
</dbReference>
<dbReference type="GeneID" id="5001018"/>
<evidence type="ECO:0000259" key="8">
    <source>
        <dbReference type="PROSITE" id="PS51471"/>
    </source>
</evidence>
<dbReference type="PROSITE" id="PS51471">
    <property type="entry name" value="FE2OG_OXY"/>
    <property type="match status" value="1"/>
</dbReference>
<evidence type="ECO:0000256" key="6">
    <source>
        <dbReference type="ARBA" id="ARBA00023004"/>
    </source>
</evidence>
<evidence type="ECO:0000256" key="5">
    <source>
        <dbReference type="ARBA" id="ARBA00023002"/>
    </source>
</evidence>
<dbReference type="KEGG" id="olu:OSTLU_34558"/>
<dbReference type="GO" id="GO:0005789">
    <property type="term" value="C:endoplasmic reticulum membrane"/>
    <property type="evidence" value="ECO:0007669"/>
    <property type="project" value="UniProtKB-SubCell"/>
</dbReference>
<comment type="cofactor">
    <cofactor evidence="1">
        <name>L-ascorbate</name>
        <dbReference type="ChEBI" id="CHEBI:38290"/>
    </cofactor>
</comment>
<dbReference type="Gene3D" id="2.60.120.620">
    <property type="entry name" value="q2cbj1_9rhob like domain"/>
    <property type="match status" value="1"/>
</dbReference>
<name>A4RTV5_OSTLU</name>
<comment type="subcellular location">
    <subcellularLocation>
        <location evidence="2">Endoplasmic reticulum membrane</location>
        <topology evidence="2">Single-pass type II membrane protein</topology>
    </subcellularLocation>
</comment>
<protein>
    <recommendedName>
        <fullName evidence="8">Fe2OG dioxygenase domain-containing protein</fullName>
    </recommendedName>
</protein>
<sequence length="225" mass="25504">MSELRVSRHRSKPPPQVASSVRVLSNDCLLFVLEDFLSEEEGDQLIEIARPSMQRSRVTDGKLSEGRTSTSTFLTGARAHDDLVLEIERRIQAAIRLPLIVERRKNVKVMYQHEPMQIVQYGPTERYTAHYDNRAGSLKRSMTFMCYLQEPEEGGATFFPKCVPLCGCDSTTLGIRVFPKRGRAILFWNVGENGQEAMRSLHEAQPVVSGKKAIFTQWLSISEDT</sequence>
<reference evidence="9 10" key="1">
    <citation type="journal article" date="2007" name="Proc. Natl. Acad. Sci. U.S.A.">
        <title>The tiny eukaryote Ostreococcus provides genomic insights into the paradox of plankton speciation.</title>
        <authorList>
            <person name="Palenik B."/>
            <person name="Grimwood J."/>
            <person name="Aerts A."/>
            <person name="Rouze P."/>
            <person name="Salamov A."/>
            <person name="Putnam N."/>
            <person name="Dupont C."/>
            <person name="Jorgensen R."/>
            <person name="Derelle E."/>
            <person name="Rombauts S."/>
            <person name="Zhou K."/>
            <person name="Otillar R."/>
            <person name="Merchant S.S."/>
            <person name="Podell S."/>
            <person name="Gaasterland T."/>
            <person name="Napoli C."/>
            <person name="Gendler K."/>
            <person name="Manuell A."/>
            <person name="Tai V."/>
            <person name="Vallon O."/>
            <person name="Piganeau G."/>
            <person name="Jancek S."/>
            <person name="Heijde M."/>
            <person name="Jabbari K."/>
            <person name="Bowler C."/>
            <person name="Lohr M."/>
            <person name="Robbens S."/>
            <person name="Werner G."/>
            <person name="Dubchak I."/>
            <person name="Pazour G.J."/>
            <person name="Ren Q."/>
            <person name="Paulsen I."/>
            <person name="Delwiche C."/>
            <person name="Schmutz J."/>
            <person name="Rokhsar D."/>
            <person name="Van de Peer Y."/>
            <person name="Moreau H."/>
            <person name="Grigoriev I.V."/>
        </authorList>
    </citation>
    <scope>NUCLEOTIDE SEQUENCE [LARGE SCALE GENOMIC DNA]</scope>
    <source>
        <strain evidence="9 10">CCE9901</strain>
    </source>
</reference>
<dbReference type="GO" id="GO:0005506">
    <property type="term" value="F:iron ion binding"/>
    <property type="evidence" value="ECO:0007669"/>
    <property type="project" value="InterPro"/>
</dbReference>
<keyword evidence="10" id="KW-1185">Reference proteome</keyword>
<keyword evidence="5" id="KW-0560">Oxidoreductase</keyword>
<proteinExistence type="predicted"/>
<evidence type="ECO:0000313" key="10">
    <source>
        <dbReference type="Proteomes" id="UP000001568"/>
    </source>
</evidence>
<dbReference type="RefSeq" id="XP_001416850.1">
    <property type="nucleotide sequence ID" value="XM_001416813.1"/>
</dbReference>
<dbReference type="Proteomes" id="UP000001568">
    <property type="component" value="Chromosome 3"/>
</dbReference>
<keyword evidence="4" id="KW-0223">Dioxygenase</keyword>
<dbReference type="Pfam" id="PF13640">
    <property type="entry name" value="2OG-FeII_Oxy_3"/>
    <property type="match status" value="1"/>
</dbReference>
<feature type="domain" description="Fe2OG dioxygenase" evidence="8">
    <location>
        <begin position="112"/>
        <end position="221"/>
    </location>
</feature>
<dbReference type="AlphaFoldDB" id="A4RTV5"/>
<dbReference type="GO" id="GO:0031418">
    <property type="term" value="F:L-ascorbic acid binding"/>
    <property type="evidence" value="ECO:0007669"/>
    <property type="project" value="InterPro"/>
</dbReference>
<evidence type="ECO:0000313" key="9">
    <source>
        <dbReference type="EMBL" id="ABO95143.1"/>
    </source>
</evidence>
<evidence type="ECO:0000256" key="2">
    <source>
        <dbReference type="ARBA" id="ARBA00004648"/>
    </source>
</evidence>
<dbReference type="PANTHER" id="PTHR10869">
    <property type="entry name" value="PROLYL 4-HYDROXYLASE ALPHA SUBUNIT"/>
    <property type="match status" value="1"/>
</dbReference>
<dbReference type="SMART" id="SM00702">
    <property type="entry name" value="P4Hc"/>
    <property type="match status" value="1"/>
</dbReference>
<accession>A4RTV5</accession>
<dbReference type="eggNOG" id="KOG1591">
    <property type="taxonomic scope" value="Eukaryota"/>
</dbReference>
<dbReference type="HOGENOM" id="CLU_058132_0_0_1"/>